<sequence length="79" mass="8777">MPRTLRIMVAGKKSGMRLMQFDLHGAVFSIYMRSWRKTAALGSFTSDKDQHPLTNISSCAYSGCKNTSLGTMSFPGNRK</sequence>
<reference evidence="1 2" key="1">
    <citation type="submission" date="2015-04" db="EMBL/GenBank/DDBJ databases">
        <title>Draft genome of the roundworm Trichinella nativa.</title>
        <authorList>
            <person name="Mitreva M."/>
        </authorList>
    </citation>
    <scope>NUCLEOTIDE SEQUENCE [LARGE SCALE GENOMIC DNA]</scope>
    <source>
        <strain evidence="1 2">ISS45</strain>
    </source>
</reference>
<comment type="caution">
    <text evidence="1">The sequence shown here is derived from an EMBL/GenBank/DDBJ whole genome shotgun (WGS) entry which is preliminary data.</text>
</comment>
<dbReference type="EMBL" id="LVZM01023401">
    <property type="protein sequence ID" value="OUC40009.1"/>
    <property type="molecule type" value="Genomic_DNA"/>
</dbReference>
<protein>
    <submittedName>
        <fullName evidence="1">Uncharacterized protein</fullName>
    </submittedName>
</protein>
<dbReference type="Proteomes" id="UP000243006">
    <property type="component" value="Unassembled WGS sequence"/>
</dbReference>
<evidence type="ECO:0000313" key="2">
    <source>
        <dbReference type="Proteomes" id="UP000243006"/>
    </source>
</evidence>
<dbReference type="AlphaFoldDB" id="A0A1Y3E8R1"/>
<proteinExistence type="predicted"/>
<accession>A0A1Y3E8R1</accession>
<evidence type="ECO:0000313" key="1">
    <source>
        <dbReference type="EMBL" id="OUC40009.1"/>
    </source>
</evidence>
<name>A0A1Y3E8R1_9BILA</name>
<gene>
    <name evidence="1" type="ORF">D917_04414</name>
</gene>
<organism evidence="1 2">
    <name type="scientific">Trichinella nativa</name>
    <dbReference type="NCBI Taxonomy" id="6335"/>
    <lineage>
        <taxon>Eukaryota</taxon>
        <taxon>Metazoa</taxon>
        <taxon>Ecdysozoa</taxon>
        <taxon>Nematoda</taxon>
        <taxon>Enoplea</taxon>
        <taxon>Dorylaimia</taxon>
        <taxon>Trichinellida</taxon>
        <taxon>Trichinellidae</taxon>
        <taxon>Trichinella</taxon>
    </lineage>
</organism>